<dbReference type="AlphaFoldDB" id="A0A2H9TCC1"/>
<gene>
    <name evidence="1" type="ORF">CI610_00144</name>
</gene>
<reference evidence="1" key="1">
    <citation type="journal article" date="2017" name="Appl. Environ. Microbiol.">
        <title>Molecular characterization of an Endozoicomonas-like organism causing infection in king scallop Pecten maximus L.</title>
        <authorList>
            <person name="Cano I."/>
            <person name="van Aerle R."/>
            <person name="Ross S."/>
            <person name="Verner-Jeffreys D.W."/>
            <person name="Paley R.K."/>
            <person name="Rimmer G."/>
            <person name="Ryder D."/>
            <person name="Hooper P."/>
            <person name="Stone D."/>
            <person name="Feist S.W."/>
        </authorList>
    </citation>
    <scope>NUCLEOTIDE SEQUENCE</scope>
</reference>
<dbReference type="EMBL" id="NSIT01000003">
    <property type="protein sequence ID" value="PJE80896.1"/>
    <property type="molecule type" value="Genomic_DNA"/>
</dbReference>
<sequence>MFRFCCVMLLLSSSLCVSYHIEISPSPDYLLQAVDGGHVFYLLFFEGEGWFFLNPETSRCFYIPSAVCSVSGCGLVELAIGEWMPQCKVTAIAAAHPIIGIDLIPVLNE</sequence>
<protein>
    <submittedName>
        <fullName evidence="1">Uncharacterized protein</fullName>
    </submittedName>
</protein>
<organism evidence="1">
    <name type="scientific">invertebrate metagenome</name>
    <dbReference type="NCBI Taxonomy" id="1711999"/>
    <lineage>
        <taxon>unclassified sequences</taxon>
        <taxon>metagenomes</taxon>
        <taxon>organismal metagenomes</taxon>
    </lineage>
</organism>
<proteinExistence type="predicted"/>
<name>A0A2H9TCC1_9ZZZZ</name>
<evidence type="ECO:0000313" key="1">
    <source>
        <dbReference type="EMBL" id="PJE80896.1"/>
    </source>
</evidence>
<comment type="caution">
    <text evidence="1">The sequence shown here is derived from an EMBL/GenBank/DDBJ whole genome shotgun (WGS) entry which is preliminary data.</text>
</comment>
<accession>A0A2H9TCC1</accession>